<accession>A0AA46DXB0</accession>
<evidence type="ECO:0000313" key="2">
    <source>
        <dbReference type="Proteomes" id="UP000294678"/>
    </source>
</evidence>
<protein>
    <submittedName>
        <fullName evidence="1">Uncharacterized protein</fullName>
    </submittedName>
</protein>
<organism evidence="1 2">
    <name type="scientific">Hypnocyclicus thermotrophus</name>
    <dbReference type="NCBI Taxonomy" id="1627895"/>
    <lineage>
        <taxon>Bacteria</taxon>
        <taxon>Fusobacteriati</taxon>
        <taxon>Fusobacteriota</taxon>
        <taxon>Fusobacteriia</taxon>
        <taxon>Fusobacteriales</taxon>
        <taxon>Fusobacteriaceae</taxon>
        <taxon>Hypnocyclicus</taxon>
    </lineage>
</organism>
<keyword evidence="2" id="KW-1185">Reference proteome</keyword>
<name>A0AA46DXB0_9FUSO</name>
<dbReference type="EMBL" id="SOBG01000008">
    <property type="protein sequence ID" value="TDT68005.1"/>
    <property type="molecule type" value="Genomic_DNA"/>
</dbReference>
<reference evidence="1 2" key="1">
    <citation type="submission" date="2019-03" db="EMBL/GenBank/DDBJ databases">
        <title>Genomic Encyclopedia of Type Strains, Phase IV (KMG-IV): sequencing the most valuable type-strain genomes for metagenomic binning, comparative biology and taxonomic classification.</title>
        <authorList>
            <person name="Goeker M."/>
        </authorList>
    </citation>
    <scope>NUCLEOTIDE SEQUENCE [LARGE SCALE GENOMIC DNA]</scope>
    <source>
        <strain evidence="1 2">DSM 100055</strain>
    </source>
</reference>
<dbReference type="AlphaFoldDB" id="A0AA46DXB0"/>
<comment type="caution">
    <text evidence="1">The sequence shown here is derived from an EMBL/GenBank/DDBJ whole genome shotgun (WGS) entry which is preliminary data.</text>
</comment>
<dbReference type="RefSeq" id="WP_134113592.1">
    <property type="nucleotide sequence ID" value="NZ_SOBG01000008.1"/>
</dbReference>
<dbReference type="Proteomes" id="UP000294678">
    <property type="component" value="Unassembled WGS sequence"/>
</dbReference>
<evidence type="ECO:0000313" key="1">
    <source>
        <dbReference type="EMBL" id="TDT68005.1"/>
    </source>
</evidence>
<gene>
    <name evidence="1" type="ORF">EV215_1725</name>
</gene>
<proteinExistence type="predicted"/>
<sequence>MKNRMNTNKLKNTDMMNSYSQMSMLGNIQKIGKGKRKYKVNIDKNSKKYLARLIVEMKKQMGIYATNPQTKGVIDYLNYLQTECNKKNNDPVMMSFEELEFLKKTIRDSVKAMEDMKFKWYQFFRKITVKLMLTQNKYLLEELNK</sequence>